<name>B7K719_GLOC7</name>
<evidence type="ECO:0000313" key="2">
    <source>
        <dbReference type="Proteomes" id="UP000002384"/>
    </source>
</evidence>
<evidence type="ECO:0000313" key="1">
    <source>
        <dbReference type="EMBL" id="ACK72718.1"/>
    </source>
</evidence>
<sequence>MIDSGEDARKYARYGLEQGGVIQIDLLDDNDSILCSLFALIVNSSRGGHELLLMSNFPPCPNQKVQLIFPELGVLPAQIVWTKQLDKNIFKLGLEYIAFTNQV</sequence>
<dbReference type="KEGG" id="cyc:PCC7424_4352"/>
<dbReference type="AlphaFoldDB" id="B7K719"/>
<dbReference type="OrthoDB" id="9851068at2"/>
<dbReference type="RefSeq" id="WP_015956303.1">
    <property type="nucleotide sequence ID" value="NC_011729.1"/>
</dbReference>
<dbReference type="EMBL" id="CP001291">
    <property type="protein sequence ID" value="ACK72718.1"/>
    <property type="molecule type" value="Genomic_DNA"/>
</dbReference>
<reference evidence="2" key="1">
    <citation type="journal article" date="2011" name="MBio">
        <title>Novel metabolic attributes of the genus Cyanothece, comprising a group of unicellular nitrogen-fixing Cyanobacteria.</title>
        <authorList>
            <person name="Bandyopadhyay A."/>
            <person name="Elvitigala T."/>
            <person name="Welsh E."/>
            <person name="Stockel J."/>
            <person name="Liberton M."/>
            <person name="Min H."/>
            <person name="Sherman L.A."/>
            <person name="Pakrasi H.B."/>
        </authorList>
    </citation>
    <scope>NUCLEOTIDE SEQUENCE [LARGE SCALE GENOMIC DNA]</scope>
    <source>
        <strain evidence="2">PCC 7424</strain>
    </source>
</reference>
<dbReference type="HOGENOM" id="CLU_169519_0_0_3"/>
<proteinExistence type="predicted"/>
<organism evidence="1 2">
    <name type="scientific">Gloeothece citriformis (strain PCC 7424)</name>
    <name type="common">Cyanothece sp. (strain PCC 7424)</name>
    <dbReference type="NCBI Taxonomy" id="65393"/>
    <lineage>
        <taxon>Bacteria</taxon>
        <taxon>Bacillati</taxon>
        <taxon>Cyanobacteriota</taxon>
        <taxon>Cyanophyceae</taxon>
        <taxon>Oscillatoriophycideae</taxon>
        <taxon>Chroococcales</taxon>
        <taxon>Aphanothecaceae</taxon>
        <taxon>Gloeothece</taxon>
        <taxon>Gloeothece citriformis</taxon>
    </lineage>
</organism>
<gene>
    <name evidence="1" type="ordered locus">PCC7424_4352</name>
</gene>
<accession>B7K719</accession>
<dbReference type="Proteomes" id="UP000002384">
    <property type="component" value="Chromosome"/>
</dbReference>
<keyword evidence="2" id="KW-1185">Reference proteome</keyword>
<dbReference type="eggNOG" id="ENOG5030R1G">
    <property type="taxonomic scope" value="Bacteria"/>
</dbReference>
<evidence type="ECO:0008006" key="3">
    <source>
        <dbReference type="Google" id="ProtNLM"/>
    </source>
</evidence>
<protein>
    <recommendedName>
        <fullName evidence="3">PilZ domain-containing protein</fullName>
    </recommendedName>
</protein>